<keyword evidence="3" id="KW-1185">Reference proteome</keyword>
<dbReference type="AlphaFoldDB" id="A0A0E0ML19"/>
<reference evidence="2" key="2">
    <citation type="submission" date="2018-05" db="EMBL/GenBank/DDBJ databases">
        <title>OpunRS2 (Oryza punctata Reference Sequence Version 2).</title>
        <authorList>
            <person name="Zhang J."/>
            <person name="Kudrna D."/>
            <person name="Lee S."/>
            <person name="Talag J."/>
            <person name="Welchert J."/>
            <person name="Wing R.A."/>
        </authorList>
    </citation>
    <scope>NUCLEOTIDE SEQUENCE [LARGE SCALE GENOMIC DNA]</scope>
</reference>
<proteinExistence type="predicted"/>
<protein>
    <submittedName>
        <fullName evidence="2">Uncharacterized protein</fullName>
    </submittedName>
</protein>
<organism evidence="2">
    <name type="scientific">Oryza punctata</name>
    <name type="common">Red rice</name>
    <dbReference type="NCBI Taxonomy" id="4537"/>
    <lineage>
        <taxon>Eukaryota</taxon>
        <taxon>Viridiplantae</taxon>
        <taxon>Streptophyta</taxon>
        <taxon>Embryophyta</taxon>
        <taxon>Tracheophyta</taxon>
        <taxon>Spermatophyta</taxon>
        <taxon>Magnoliopsida</taxon>
        <taxon>Liliopsida</taxon>
        <taxon>Poales</taxon>
        <taxon>Poaceae</taxon>
        <taxon>BOP clade</taxon>
        <taxon>Oryzoideae</taxon>
        <taxon>Oryzeae</taxon>
        <taxon>Oryzinae</taxon>
        <taxon>Oryza</taxon>
    </lineage>
</organism>
<evidence type="ECO:0000256" key="1">
    <source>
        <dbReference type="SAM" id="MobiDB-lite"/>
    </source>
</evidence>
<feature type="compositionally biased region" description="Acidic residues" evidence="1">
    <location>
        <begin position="83"/>
        <end position="105"/>
    </location>
</feature>
<dbReference type="Proteomes" id="UP000026962">
    <property type="component" value="Chromosome 12"/>
</dbReference>
<feature type="region of interest" description="Disordered" evidence="1">
    <location>
        <begin position="54"/>
        <end position="120"/>
    </location>
</feature>
<sequence length="184" mass="20140">MFGDLIPREYGSLLARQPDGWAKRIFSDELPTWVNPVKIFVIDDDGKPSIKRRRAIAKGASTSRSKARKSTKCTGPSSVDSGGENEEDEDGASEDGVDDEAEDCDNSACPEANEAELSRASHAKKPTNIIIKGGVKLITAGIVLSVLREYRCEHITNFPQMLKDPVPENVGGIKTELKAFRCQY</sequence>
<evidence type="ECO:0000313" key="2">
    <source>
        <dbReference type="EnsemblPlants" id="OPUNC12G06850.1"/>
    </source>
</evidence>
<reference evidence="2" key="1">
    <citation type="submission" date="2015-04" db="UniProtKB">
        <authorList>
            <consortium name="EnsemblPlants"/>
        </authorList>
    </citation>
    <scope>IDENTIFICATION</scope>
</reference>
<evidence type="ECO:0000313" key="3">
    <source>
        <dbReference type="Proteomes" id="UP000026962"/>
    </source>
</evidence>
<accession>A0A0E0ML19</accession>
<dbReference type="EnsemblPlants" id="OPUNC12G06850.1">
    <property type="protein sequence ID" value="OPUNC12G06850.1"/>
    <property type="gene ID" value="OPUNC12G06850"/>
</dbReference>
<dbReference type="Gramene" id="OPUNC12G06850.1">
    <property type="protein sequence ID" value="OPUNC12G06850.1"/>
    <property type="gene ID" value="OPUNC12G06850"/>
</dbReference>
<name>A0A0E0ML19_ORYPU</name>
<dbReference type="HOGENOM" id="CLU_1470446_0_0_1"/>